<feature type="region of interest" description="Disordered" evidence="2">
    <location>
        <begin position="170"/>
        <end position="222"/>
    </location>
</feature>
<feature type="compositionally biased region" description="Low complexity" evidence="2">
    <location>
        <begin position="175"/>
        <end position="187"/>
    </location>
</feature>
<keyword evidence="5" id="KW-1185">Reference proteome</keyword>
<evidence type="ECO:0000313" key="5">
    <source>
        <dbReference type="Proteomes" id="UP000218209"/>
    </source>
</evidence>
<sequence>MEPGESGALLAAVAAAATGCLAVVDFEQIRPNDPFGRQMVTNIAHRGCPLRGVTAVPDLPAQVRRFRRAGWAAVAAVDVRTFYYRYLPLARRRHIESRELLDEVEEWHLLLEHYALVWGARDPVCAGGDGGSAGGDADVVVPGGPADADDPSVRSVAAGQVDSPFVRGFLPKPVRSGAGTPGAPGSPRRGRPGGLSPGGRRPLGRWGGVDDLFPGAHVAGAE</sequence>
<evidence type="ECO:0000256" key="2">
    <source>
        <dbReference type="SAM" id="MobiDB-lite"/>
    </source>
</evidence>
<name>A0A1X6NTR3_PORUM</name>
<dbReference type="PANTHER" id="PTHR13600">
    <property type="entry name" value="LEUCINE CARBOXYL METHYLTRANSFERASE"/>
    <property type="match status" value="1"/>
</dbReference>
<dbReference type="PANTHER" id="PTHR13600:SF21">
    <property type="entry name" value="LEUCINE CARBOXYL METHYLTRANSFERASE 1"/>
    <property type="match status" value="1"/>
</dbReference>
<evidence type="ECO:0000313" key="4">
    <source>
        <dbReference type="EMBL" id="OSX71896.1"/>
    </source>
</evidence>
<dbReference type="EMBL" id="KV919100">
    <property type="protein sequence ID" value="OSX71896.1"/>
    <property type="molecule type" value="Genomic_DNA"/>
</dbReference>
<dbReference type="InterPro" id="IPR016651">
    <property type="entry name" value="LCMT1"/>
</dbReference>
<feature type="chain" id="PRO_5012891584" evidence="3">
    <location>
        <begin position="23"/>
        <end position="222"/>
    </location>
</feature>
<evidence type="ECO:0000256" key="3">
    <source>
        <dbReference type="SAM" id="SignalP"/>
    </source>
</evidence>
<organism evidence="4 5">
    <name type="scientific">Porphyra umbilicalis</name>
    <name type="common">Purple laver</name>
    <name type="synonym">Red alga</name>
    <dbReference type="NCBI Taxonomy" id="2786"/>
    <lineage>
        <taxon>Eukaryota</taxon>
        <taxon>Rhodophyta</taxon>
        <taxon>Bangiophyceae</taxon>
        <taxon>Bangiales</taxon>
        <taxon>Bangiaceae</taxon>
        <taxon>Porphyra</taxon>
    </lineage>
</organism>
<keyword evidence="3" id="KW-0732">Signal</keyword>
<reference evidence="4 5" key="1">
    <citation type="submission" date="2017-03" db="EMBL/GenBank/DDBJ databases">
        <title>WGS assembly of Porphyra umbilicalis.</title>
        <authorList>
            <person name="Brawley S.H."/>
            <person name="Blouin N.A."/>
            <person name="Ficko-Blean E."/>
            <person name="Wheeler G.L."/>
            <person name="Lohr M."/>
            <person name="Goodson H.V."/>
            <person name="Jenkins J.W."/>
            <person name="Blaby-Haas C.E."/>
            <person name="Helliwell K.E."/>
            <person name="Chan C."/>
            <person name="Marriage T."/>
            <person name="Bhattacharya D."/>
            <person name="Klein A.S."/>
            <person name="Badis Y."/>
            <person name="Brodie J."/>
            <person name="Cao Y."/>
            <person name="Collen J."/>
            <person name="Dittami S.M."/>
            <person name="Gachon C.M."/>
            <person name="Green B.R."/>
            <person name="Karpowicz S."/>
            <person name="Kim J.W."/>
            <person name="Kudahl U."/>
            <person name="Lin S."/>
            <person name="Michel G."/>
            <person name="Mittag M."/>
            <person name="Olson B.J."/>
            <person name="Pangilinan J."/>
            <person name="Peng Y."/>
            <person name="Qiu H."/>
            <person name="Shu S."/>
            <person name="Singer J.T."/>
            <person name="Smith A.G."/>
            <person name="Sprecher B.N."/>
            <person name="Wagner V."/>
            <person name="Wang W."/>
            <person name="Wang Z.-Y."/>
            <person name="Yan J."/>
            <person name="Yarish C."/>
            <person name="Zoeuner-Riek S."/>
            <person name="Zhuang Y."/>
            <person name="Zou Y."/>
            <person name="Lindquist E.A."/>
            <person name="Grimwood J."/>
            <person name="Barry K."/>
            <person name="Rokhsar D.S."/>
            <person name="Schmutz J."/>
            <person name="Stiller J.W."/>
            <person name="Grossman A.R."/>
            <person name="Prochnik S.E."/>
        </authorList>
    </citation>
    <scope>NUCLEOTIDE SEQUENCE [LARGE SCALE GENOMIC DNA]</scope>
    <source>
        <strain evidence="4">4086291</strain>
    </source>
</reference>
<dbReference type="Gene3D" id="3.40.50.150">
    <property type="entry name" value="Vaccinia Virus protein VP39"/>
    <property type="match status" value="1"/>
</dbReference>
<gene>
    <name evidence="4" type="ORF">BU14_0491s0004</name>
</gene>
<evidence type="ECO:0000256" key="1">
    <source>
        <dbReference type="ARBA" id="ARBA00022691"/>
    </source>
</evidence>
<dbReference type="GO" id="GO:0008168">
    <property type="term" value="F:methyltransferase activity"/>
    <property type="evidence" value="ECO:0007669"/>
    <property type="project" value="InterPro"/>
</dbReference>
<dbReference type="AlphaFoldDB" id="A0A1X6NTR3"/>
<dbReference type="Proteomes" id="UP000218209">
    <property type="component" value="Unassembled WGS sequence"/>
</dbReference>
<accession>A0A1X6NTR3</accession>
<dbReference type="InterPro" id="IPR029063">
    <property type="entry name" value="SAM-dependent_MTases_sf"/>
</dbReference>
<keyword evidence="1" id="KW-0949">S-adenosyl-L-methionine</keyword>
<proteinExistence type="predicted"/>
<feature type="signal peptide" evidence="3">
    <location>
        <begin position="1"/>
        <end position="22"/>
    </location>
</feature>
<dbReference type="OrthoDB" id="5479at2759"/>
<protein>
    <submittedName>
        <fullName evidence="4">Uncharacterized protein</fullName>
    </submittedName>
</protein>
<dbReference type="SUPFAM" id="SSF53335">
    <property type="entry name" value="S-adenosyl-L-methionine-dependent methyltransferases"/>
    <property type="match status" value="1"/>
</dbReference>